<feature type="compositionally biased region" description="Low complexity" evidence="1">
    <location>
        <begin position="297"/>
        <end position="314"/>
    </location>
</feature>
<sequence>MSPPCPSPTPPARASSVANLPFKYRRKSFSEDNPDYYLVPPSPSLSPSRSLSLSSSPPSSPTTLATSPAGPSHLDTAAIHPPSSPTRPSAFHGYGYAYSYAPAHDYDQHHYKLPHARPYAIIPPPAVSARSSVSAASPATSDGFRPVFPSRRTPHHDEDDDIEDYALGFDLDDLLAGSSPSRRISFNTSDERDKPFVRPPPKLKPLVASTSTSTASSPEPLHPRIDGRAVTRPRAAELRARDIQGESERTRASAPLVPLPPSATPICARRRTRTRSPAVSAPASPEHADADADADDVLPPSSPIASSPLSSPSRASERERESESLPPSSPIPIPTPQTPPRQADGDVEMEMEELFASPPSPTLDALRITSRVALRALMNPAPDLVLPHAAECVPAAAAAPERLSAVSAAAEEEVSVAEEHVPVVKEKMDFEVEDRIEGDGDVTPLVLGEAEEPVEEAEVDPVRTRLRPFRSSARTRLRSRHSLVHVRLLSSLSLVRTRPPSSRWRTSRRPRCPQPRLRLGMRTSSLARTTSCSLLLRSLDRAVTAAVLCRPRACPRARRPASMTMIARTSHAFNSRTRCRSRALAILRSRRRRSRRSSGPARRRLRTARARRTRRLLRV</sequence>
<organism evidence="2 3">
    <name type="scientific">Polyporus arcularius HHB13444</name>
    <dbReference type="NCBI Taxonomy" id="1314778"/>
    <lineage>
        <taxon>Eukaryota</taxon>
        <taxon>Fungi</taxon>
        <taxon>Dikarya</taxon>
        <taxon>Basidiomycota</taxon>
        <taxon>Agaricomycotina</taxon>
        <taxon>Agaricomycetes</taxon>
        <taxon>Polyporales</taxon>
        <taxon>Polyporaceae</taxon>
        <taxon>Polyporus</taxon>
    </lineage>
</organism>
<feature type="region of interest" description="Disordered" evidence="1">
    <location>
        <begin position="589"/>
        <end position="619"/>
    </location>
</feature>
<feature type="compositionally biased region" description="Basic and acidic residues" evidence="1">
    <location>
        <begin position="221"/>
        <end position="251"/>
    </location>
</feature>
<keyword evidence="3" id="KW-1185">Reference proteome</keyword>
<evidence type="ECO:0000313" key="2">
    <source>
        <dbReference type="EMBL" id="TFK80725.1"/>
    </source>
</evidence>
<feature type="compositionally biased region" description="Polar residues" evidence="1">
    <location>
        <begin position="178"/>
        <end position="188"/>
    </location>
</feature>
<proteinExistence type="predicted"/>
<dbReference type="AlphaFoldDB" id="A0A5C3NTR5"/>
<evidence type="ECO:0000313" key="3">
    <source>
        <dbReference type="Proteomes" id="UP000308197"/>
    </source>
</evidence>
<feature type="compositionally biased region" description="Low complexity" evidence="1">
    <location>
        <begin position="132"/>
        <end position="141"/>
    </location>
</feature>
<accession>A0A5C3NTR5</accession>
<reference evidence="2 3" key="1">
    <citation type="journal article" date="2019" name="Nat. Ecol. Evol.">
        <title>Megaphylogeny resolves global patterns of mushroom evolution.</title>
        <authorList>
            <person name="Varga T."/>
            <person name="Krizsan K."/>
            <person name="Foldi C."/>
            <person name="Dima B."/>
            <person name="Sanchez-Garcia M."/>
            <person name="Sanchez-Ramirez S."/>
            <person name="Szollosi G.J."/>
            <person name="Szarkandi J.G."/>
            <person name="Papp V."/>
            <person name="Albert L."/>
            <person name="Andreopoulos W."/>
            <person name="Angelini C."/>
            <person name="Antonin V."/>
            <person name="Barry K.W."/>
            <person name="Bougher N.L."/>
            <person name="Buchanan P."/>
            <person name="Buyck B."/>
            <person name="Bense V."/>
            <person name="Catcheside P."/>
            <person name="Chovatia M."/>
            <person name="Cooper J."/>
            <person name="Damon W."/>
            <person name="Desjardin D."/>
            <person name="Finy P."/>
            <person name="Geml J."/>
            <person name="Haridas S."/>
            <person name="Hughes K."/>
            <person name="Justo A."/>
            <person name="Karasinski D."/>
            <person name="Kautmanova I."/>
            <person name="Kiss B."/>
            <person name="Kocsube S."/>
            <person name="Kotiranta H."/>
            <person name="LaButti K.M."/>
            <person name="Lechner B.E."/>
            <person name="Liimatainen K."/>
            <person name="Lipzen A."/>
            <person name="Lukacs Z."/>
            <person name="Mihaltcheva S."/>
            <person name="Morgado L.N."/>
            <person name="Niskanen T."/>
            <person name="Noordeloos M.E."/>
            <person name="Ohm R.A."/>
            <person name="Ortiz-Santana B."/>
            <person name="Ovrebo C."/>
            <person name="Racz N."/>
            <person name="Riley R."/>
            <person name="Savchenko A."/>
            <person name="Shiryaev A."/>
            <person name="Soop K."/>
            <person name="Spirin V."/>
            <person name="Szebenyi C."/>
            <person name="Tomsovsky M."/>
            <person name="Tulloss R.E."/>
            <person name="Uehling J."/>
            <person name="Grigoriev I.V."/>
            <person name="Vagvolgyi C."/>
            <person name="Papp T."/>
            <person name="Martin F.M."/>
            <person name="Miettinen O."/>
            <person name="Hibbett D.S."/>
            <person name="Nagy L.G."/>
        </authorList>
    </citation>
    <scope>NUCLEOTIDE SEQUENCE [LARGE SCALE GENOMIC DNA]</scope>
    <source>
        <strain evidence="2 3">HHB13444</strain>
    </source>
</reference>
<dbReference type="STRING" id="1314778.A0A5C3NTR5"/>
<dbReference type="EMBL" id="ML211718">
    <property type="protein sequence ID" value="TFK80725.1"/>
    <property type="molecule type" value="Genomic_DNA"/>
</dbReference>
<gene>
    <name evidence="2" type="ORF">K466DRAFT_368197</name>
</gene>
<evidence type="ECO:0000256" key="1">
    <source>
        <dbReference type="SAM" id="MobiDB-lite"/>
    </source>
</evidence>
<feature type="region of interest" description="Disordered" evidence="1">
    <location>
        <begin position="132"/>
        <end position="350"/>
    </location>
</feature>
<dbReference type="InParanoid" id="A0A5C3NTR5"/>
<feature type="compositionally biased region" description="Low complexity" evidence="1">
    <location>
        <begin position="208"/>
        <end position="217"/>
    </location>
</feature>
<name>A0A5C3NTR5_9APHY</name>
<feature type="compositionally biased region" description="Pro residues" evidence="1">
    <location>
        <begin position="327"/>
        <end position="339"/>
    </location>
</feature>
<feature type="compositionally biased region" description="Low complexity" evidence="1">
    <location>
        <begin position="45"/>
        <end position="72"/>
    </location>
</feature>
<dbReference type="Proteomes" id="UP000308197">
    <property type="component" value="Unassembled WGS sequence"/>
</dbReference>
<protein>
    <submittedName>
        <fullName evidence="2">Uncharacterized protein</fullName>
    </submittedName>
</protein>
<feature type="region of interest" description="Disordered" evidence="1">
    <location>
        <begin position="31"/>
        <end position="86"/>
    </location>
</feature>